<evidence type="ECO:0000256" key="4">
    <source>
        <dbReference type="SAM" id="Phobius"/>
    </source>
</evidence>
<keyword evidence="5" id="KW-0732">Signal</keyword>
<feature type="compositionally biased region" description="Polar residues" evidence="3">
    <location>
        <begin position="194"/>
        <end position="218"/>
    </location>
</feature>
<feature type="region of interest" description="Disordered" evidence="3">
    <location>
        <begin position="722"/>
        <end position="766"/>
    </location>
</feature>
<evidence type="ECO:0000256" key="2">
    <source>
        <dbReference type="SAM" id="Coils"/>
    </source>
</evidence>
<feature type="compositionally biased region" description="Low complexity" evidence="3">
    <location>
        <begin position="537"/>
        <end position="549"/>
    </location>
</feature>
<keyword evidence="4" id="KW-0812">Transmembrane</keyword>
<keyword evidence="1 2" id="KW-0175">Coiled coil</keyword>
<dbReference type="OrthoDB" id="6022771at2759"/>
<feature type="region of interest" description="Disordered" evidence="3">
    <location>
        <begin position="189"/>
        <end position="710"/>
    </location>
</feature>
<dbReference type="GO" id="GO:0035459">
    <property type="term" value="P:vesicle cargo loading"/>
    <property type="evidence" value="ECO:0007669"/>
    <property type="project" value="TreeGrafter"/>
</dbReference>
<proteinExistence type="predicted"/>
<organism evidence="6 7">
    <name type="scientific">Schistosoma japonicum</name>
    <name type="common">Blood fluke</name>
    <dbReference type="NCBI Taxonomy" id="6182"/>
    <lineage>
        <taxon>Eukaryota</taxon>
        <taxon>Metazoa</taxon>
        <taxon>Spiralia</taxon>
        <taxon>Lophotrochozoa</taxon>
        <taxon>Platyhelminthes</taxon>
        <taxon>Trematoda</taxon>
        <taxon>Digenea</taxon>
        <taxon>Strigeidida</taxon>
        <taxon>Schistosomatoidea</taxon>
        <taxon>Schistosomatidae</taxon>
        <taxon>Schistosoma</taxon>
    </lineage>
</organism>
<reference evidence="6 7" key="1">
    <citation type="submission" date="2019-03" db="EMBL/GenBank/DDBJ databases">
        <title>An improved genome assembly of the fluke Schistosoma japonicum.</title>
        <authorList>
            <person name="Hu W."/>
            <person name="Luo F."/>
            <person name="Yin M."/>
            <person name="Mo X."/>
            <person name="Sun C."/>
            <person name="Wu Q."/>
            <person name="Zhu B."/>
            <person name="Xiang M."/>
            <person name="Wang J."/>
            <person name="Wang Y."/>
            <person name="Zhang T."/>
            <person name="Xu B."/>
            <person name="Zheng H."/>
            <person name="Feng Z."/>
        </authorList>
    </citation>
    <scope>NUCLEOTIDE SEQUENCE [LARGE SCALE GENOMIC DNA]</scope>
    <source>
        <strain evidence="6">HuSjv2</strain>
        <tissue evidence="6">Worms</tissue>
    </source>
</reference>
<evidence type="ECO:0000313" key="7">
    <source>
        <dbReference type="Proteomes" id="UP000311919"/>
    </source>
</evidence>
<feature type="compositionally biased region" description="Polar residues" evidence="3">
    <location>
        <begin position="753"/>
        <end position="763"/>
    </location>
</feature>
<dbReference type="EMBL" id="SKCS01000050">
    <property type="protein sequence ID" value="TNN19443.1"/>
    <property type="molecule type" value="Genomic_DNA"/>
</dbReference>
<dbReference type="PANTHER" id="PTHR23158:SF33">
    <property type="entry name" value="TRANSPORT AND GOLGI ORGANIZATION PROTEIN 1"/>
    <property type="match status" value="1"/>
</dbReference>
<feature type="compositionally biased region" description="Pro residues" evidence="3">
    <location>
        <begin position="1537"/>
        <end position="1547"/>
    </location>
</feature>
<protein>
    <submittedName>
        <fullName evidence="6">Transport and Golgi organization protein 1</fullName>
    </submittedName>
</protein>
<sequence length="1567" mass="174694">MKICFLFLLIELIALFCYTEAIIKQYPPVNLLCLDRSCLKIITTGRLIKDVDIGHKVTLKENTFVDITAISTDDNISVFKIKIDGKYLYIDSSFVNVPEPVSARSLLQVKNIDVLKGVDEMDIDKFDMTSDQVNRHKTTDATYSHEMEQDEEIEGDEHEDESYYKDLSVEAKVRDTATLASRTTYISDPLYKSSGENEMSRKSINSPGINSFPQQNVHMESEKKVSVNSERNVSVPKVQPPPPTESSRVEEKSPGVENVTQPSPSSKVPVSVDVELNNNVVMNSERDVSVPEVRPSPPTESSRVEEKSPGVENVTQPSPSSRVPVSVDVELNNNVVMNSERDVSVPEVRPSPPTESFRVEEKSPGVENVTQPSPSSKVPVSVDVELNNNVVMNSERDVSVPEVRPSPPTESSRVEEKSPGVENVTQPSPSSKVPVSVDVELNNNVVMNSERDVSVPEVRPSPPTESSRVEEKSPGVENVTQPSPSSRVPVSVDVELNNNVVMNSERDVSVPEVRPSPPTESSRVEEKSPGVENVTQPSPSSRVPVSVDVELNNNVVMNSERDVSVPEVRPSPPTESSRVEEKSPGVENVTQPSLSSKVPVSVDVELNNNVVMNSERDVSVPEVRPSPPTESSRVEEKSPGVENVTQPSPSSKVPVSVDVELNNNVVMNSERDVSVPEVRPSPPTESSRVEEKSPGVKNVTQPSPSSKVPVSVDVELNNNVVMNSERDVSVPEVRPSPPTESSRVEEKSPGVENVTQPSPSSRVPASVDVESVMKVSNISVKNLSDFQNPQSLSVVSPSEFSKVIQMESSKSYSSVSVPDDNHKAASDDLISVQNIGGIPTSDINNSICPTVSLHLFEKHLFDSNRFPVNVGLMQCIYWAANVSFDETYSETVKSPLSRLLVYGLLYFSSAANFSLQYFPQNIISYLDKFLLRTFSLSLNFIIAWAIFVFHLLLVWNISKGVHHFLHKYASSDKYASLSLVDYFKLEEYSIQLASQLSDMEESNSHLSKWANSLSCNLQKLQEEYASKVSEMALSVDESRESLMRVQSELNHLKIAHNLLEQNSRLKLTDKEEVIHELNSEINHLKQVNTENDDKWRKHLLDQEENNRKSMEILKKEHDKLYSQANNYYNRMKTMQLEVDKSSETRKVFEEKLLAKEAEFQSLLAAFNTLKGLETILEQESSLKHKTDTVEEIEITTSDNLSSVSCIMDYLNANDRSSISSEGVLSDLNEGDDKTTKRCKLQENLSLLLDVGRLHAQIKLKDEQIKTEESKARNEHDLRVEVECKLEEIERENSSLKANLTRIEQEKNAAQTKLDILSDYFKERELELQRDLGKHVVVGSESSEALMHCRRRNQELEGEVKVLRDHMAALRRELAETERTNRRQISELDKRSHENWLAARSSDHQIHDLREENSSLRQKLVELENSALRSSMLSFPENVISSSRDKLINIFPRPILPAGFTKNAGLRDIHSQSRNSLTNLPSQRSAVEASTFPFILPPPPPPPGMIPFPGGIQGDAMSPPPALLPRCPPVQMGFHPGFLPPPLLPPTLQPSDQNRESSSPLSVSGSLK</sequence>
<dbReference type="InterPro" id="IPR051500">
    <property type="entry name" value="cTAGE_MIA/OTOR"/>
</dbReference>
<feature type="transmembrane region" description="Helical" evidence="4">
    <location>
        <begin position="930"/>
        <end position="955"/>
    </location>
</feature>
<dbReference type="GO" id="GO:0006888">
    <property type="term" value="P:endoplasmic reticulum to Golgi vesicle-mediated transport"/>
    <property type="evidence" value="ECO:0007669"/>
    <property type="project" value="TreeGrafter"/>
</dbReference>
<keyword evidence="4" id="KW-1133">Transmembrane helix</keyword>
<dbReference type="GO" id="GO:0005789">
    <property type="term" value="C:endoplasmic reticulum membrane"/>
    <property type="evidence" value="ECO:0007669"/>
    <property type="project" value="TreeGrafter"/>
</dbReference>
<dbReference type="GO" id="GO:0070971">
    <property type="term" value="C:endoplasmic reticulum exit site"/>
    <property type="evidence" value="ECO:0007669"/>
    <property type="project" value="TreeGrafter"/>
</dbReference>
<feature type="compositionally biased region" description="Low complexity" evidence="3">
    <location>
        <begin position="482"/>
        <end position="494"/>
    </location>
</feature>
<dbReference type="STRING" id="6182.A0A4Z2DSF8"/>
<dbReference type="PANTHER" id="PTHR23158">
    <property type="entry name" value="MELANOMA INHIBITORY ACTIVITY-RELATED"/>
    <property type="match status" value="1"/>
</dbReference>
<feature type="coiled-coil region" evidence="2">
    <location>
        <begin position="1271"/>
        <end position="1312"/>
    </location>
</feature>
<feature type="region of interest" description="Disordered" evidence="3">
    <location>
        <begin position="1534"/>
        <end position="1567"/>
    </location>
</feature>
<feature type="coiled-coil region" evidence="2">
    <location>
        <begin position="1345"/>
        <end position="1425"/>
    </location>
</feature>
<dbReference type="GO" id="GO:0009306">
    <property type="term" value="P:protein secretion"/>
    <property type="evidence" value="ECO:0007669"/>
    <property type="project" value="TreeGrafter"/>
</dbReference>
<evidence type="ECO:0000313" key="6">
    <source>
        <dbReference type="EMBL" id="TNN19443.1"/>
    </source>
</evidence>
<keyword evidence="7" id="KW-1185">Reference proteome</keyword>
<gene>
    <name evidence="6" type="ORF">EWB00_008912</name>
</gene>
<feature type="compositionally biased region" description="Low complexity" evidence="3">
    <location>
        <begin position="427"/>
        <end position="439"/>
    </location>
</feature>
<feature type="coiled-coil region" evidence="2">
    <location>
        <begin position="1010"/>
        <end position="1130"/>
    </location>
</feature>
<feature type="signal peptide" evidence="5">
    <location>
        <begin position="1"/>
        <end position="21"/>
    </location>
</feature>
<comment type="caution">
    <text evidence="6">The sequence shown here is derived from an EMBL/GenBank/DDBJ whole genome shotgun (WGS) entry which is preliminary data.</text>
</comment>
<feature type="compositionally biased region" description="Low complexity" evidence="3">
    <location>
        <begin position="372"/>
        <end position="384"/>
    </location>
</feature>
<feature type="compositionally biased region" description="Low complexity" evidence="3">
    <location>
        <begin position="1556"/>
        <end position="1567"/>
    </location>
</feature>
<feature type="chain" id="PRO_5021506346" evidence="5">
    <location>
        <begin position="22"/>
        <end position="1567"/>
    </location>
</feature>
<keyword evidence="4" id="KW-0472">Membrane</keyword>
<accession>A0A4Z2DSF8</accession>
<evidence type="ECO:0000256" key="1">
    <source>
        <dbReference type="ARBA" id="ARBA00023054"/>
    </source>
</evidence>
<feature type="transmembrane region" description="Helical" evidence="4">
    <location>
        <begin position="899"/>
        <end position="918"/>
    </location>
</feature>
<dbReference type="Proteomes" id="UP000311919">
    <property type="component" value="Unassembled WGS sequence"/>
</dbReference>
<feature type="compositionally biased region" description="Low complexity" evidence="3">
    <location>
        <begin position="262"/>
        <end position="274"/>
    </location>
</feature>
<feature type="compositionally biased region" description="Low complexity" evidence="3">
    <location>
        <begin position="647"/>
        <end position="659"/>
    </location>
</feature>
<evidence type="ECO:0000256" key="5">
    <source>
        <dbReference type="SAM" id="SignalP"/>
    </source>
</evidence>
<name>A0A4Z2DSF8_SCHJA</name>
<feature type="compositionally biased region" description="Polar residues" evidence="3">
    <location>
        <begin position="588"/>
        <end position="598"/>
    </location>
</feature>
<evidence type="ECO:0000256" key="3">
    <source>
        <dbReference type="SAM" id="MobiDB-lite"/>
    </source>
</evidence>
<feature type="compositionally biased region" description="Low complexity" evidence="3">
    <location>
        <begin position="317"/>
        <end position="329"/>
    </location>
</feature>